<dbReference type="EMBL" id="LOWA01000056">
    <property type="protein sequence ID" value="KVE23873.1"/>
    <property type="molecule type" value="Genomic_DNA"/>
</dbReference>
<keyword evidence="2" id="KW-1185">Reference proteome</keyword>
<gene>
    <name evidence="1" type="ORF">WS67_21930</name>
</gene>
<sequence length="85" mass="9998">MPFVRKNVRRVFVVVHRIMFCTLKWRPDRRPSYGHCAIGTSHIARFAALYRRHAGREHGMTLAIIGVPPVAAYQLFALKRWRPER</sequence>
<protein>
    <submittedName>
        <fullName evidence="1">Uncharacterized protein</fullName>
    </submittedName>
</protein>
<proteinExistence type="predicted"/>
<evidence type="ECO:0000313" key="2">
    <source>
        <dbReference type="Proteomes" id="UP000062788"/>
    </source>
</evidence>
<name>A0A118DLW6_9BURK</name>
<accession>A0A118DLW6</accession>
<evidence type="ECO:0000313" key="1">
    <source>
        <dbReference type="EMBL" id="KVE23873.1"/>
    </source>
</evidence>
<dbReference type="AlphaFoldDB" id="A0A118DLW6"/>
<dbReference type="Proteomes" id="UP000062788">
    <property type="component" value="Unassembled WGS sequence"/>
</dbReference>
<reference evidence="1 2" key="1">
    <citation type="submission" date="2015-11" db="EMBL/GenBank/DDBJ databases">
        <title>Expanding the genomic diversity of Burkholderia species for the development of highly accurate diagnostics.</title>
        <authorList>
            <person name="Sahl J."/>
            <person name="Keim P."/>
            <person name="Wagner D."/>
        </authorList>
    </citation>
    <scope>NUCLEOTIDE SEQUENCE [LARGE SCALE GENOMIC DNA]</scope>
    <source>
        <strain evidence="1 2">TSV85</strain>
    </source>
</reference>
<dbReference type="RefSeq" id="WP_059520230.1">
    <property type="nucleotide sequence ID" value="NZ_CP013449.1"/>
</dbReference>
<organism evidence="1 2">
    <name type="scientific">Burkholderia singularis</name>
    <dbReference type="NCBI Taxonomy" id="1503053"/>
    <lineage>
        <taxon>Bacteria</taxon>
        <taxon>Pseudomonadati</taxon>
        <taxon>Pseudomonadota</taxon>
        <taxon>Betaproteobacteria</taxon>
        <taxon>Burkholderiales</taxon>
        <taxon>Burkholderiaceae</taxon>
        <taxon>Burkholderia</taxon>
        <taxon>pseudomallei group</taxon>
    </lineage>
</organism>
<comment type="caution">
    <text evidence="1">The sequence shown here is derived from an EMBL/GenBank/DDBJ whole genome shotgun (WGS) entry which is preliminary data.</text>
</comment>